<reference evidence="3 4" key="1">
    <citation type="submission" date="2016-03" db="EMBL/GenBank/DDBJ databases">
        <title>Pediococcus and Lactobacillus from brewery environment - whole genome sequencing and assembly.</title>
        <authorList>
            <person name="Behr J."/>
            <person name="Geissler A.J."/>
            <person name="Vogel R.F."/>
        </authorList>
    </citation>
    <scope>NUCLEOTIDE SEQUENCE [LARGE SCALE GENOMIC DNA]</scope>
    <source>
        <strain evidence="3 4">TMW 1.1989</strain>
    </source>
</reference>
<organism evidence="3 4">
    <name type="scientific">Loigolactobacillus backii</name>
    <dbReference type="NCBI Taxonomy" id="375175"/>
    <lineage>
        <taxon>Bacteria</taxon>
        <taxon>Bacillati</taxon>
        <taxon>Bacillota</taxon>
        <taxon>Bacilli</taxon>
        <taxon>Lactobacillales</taxon>
        <taxon>Lactobacillaceae</taxon>
        <taxon>Loigolactobacillus</taxon>
    </lineage>
</organism>
<name>A0A192H606_9LACO</name>
<dbReference type="GeneID" id="42982971"/>
<evidence type="ECO:0008006" key="5">
    <source>
        <dbReference type="Google" id="ProtNLM"/>
    </source>
</evidence>
<dbReference type="Pfam" id="PF06054">
    <property type="entry name" value="CoiA_nuc"/>
    <property type="match status" value="1"/>
</dbReference>
<dbReference type="InterPro" id="IPR010330">
    <property type="entry name" value="CoiA_nuc"/>
</dbReference>
<protein>
    <recommendedName>
        <fullName evidence="5">Competence protein CoiA</fullName>
    </recommendedName>
</protein>
<evidence type="ECO:0000259" key="2">
    <source>
        <dbReference type="Pfam" id="PF25164"/>
    </source>
</evidence>
<dbReference type="Proteomes" id="UP000078582">
    <property type="component" value="Chromosome"/>
</dbReference>
<dbReference type="STRING" id="375175.AYR53_11935"/>
<feature type="domain" description="Competence protein CoiA nuclease-like" evidence="1">
    <location>
        <begin position="65"/>
        <end position="192"/>
    </location>
</feature>
<keyword evidence="4" id="KW-1185">Reference proteome</keyword>
<dbReference type="RefSeq" id="WP_068280087.1">
    <property type="nucleotide sequence ID" value="NZ_CP014873.1"/>
</dbReference>
<dbReference type="EMBL" id="CP014873">
    <property type="protein sequence ID" value="ANK63421.1"/>
    <property type="molecule type" value="Genomic_DNA"/>
</dbReference>
<feature type="domain" description="Competence protein CoiA-like N-terminal" evidence="2">
    <location>
        <begin position="15"/>
        <end position="59"/>
    </location>
</feature>
<proteinExistence type="predicted"/>
<dbReference type="Pfam" id="PF25164">
    <property type="entry name" value="CoiA_N"/>
    <property type="match status" value="1"/>
</dbReference>
<dbReference type="OrthoDB" id="3784230at2"/>
<evidence type="ECO:0000259" key="1">
    <source>
        <dbReference type="Pfam" id="PF06054"/>
    </source>
</evidence>
<accession>A0A192H606</accession>
<sequence length="365" mass="42822">MLIAKYEDGTLCYANQYTTTELQKIRQQHQFYCPSCAAKVKLRVGPYKIAHFAHQNQCASSNEGETSEHLAGKLFLLNYCQNQGWKCALEAFLPELQQRPDILVTLPQVKIALEFQCSPISIKQLSKRTEMYRQNGYRVYWLLGSRYHDLRHWSAKKRAFLRYSKQAGFHLFLLEAVQKRLWLVHHVRQYGVPIKVSYQRQRLGMILLTGHKPPTNAVIEAQTIYKQLYRGAPIVQGLQATCYLAGHHLAGAPWACHSNWPTPPVHREAAFNLRVRLLLFCEEKVELTDLEINSFCKQCKQCFFELPILTRTQKNYWQEQVIRLFLAEFSQLGFFKRTISGWQIRCLPIWYPDYFSKLKMLKRLE</sequence>
<dbReference type="AlphaFoldDB" id="A0A192H606"/>
<dbReference type="InterPro" id="IPR057253">
    <property type="entry name" value="CoiA-like_N"/>
</dbReference>
<gene>
    <name evidence="3" type="ORF">AYR53_11935</name>
</gene>
<evidence type="ECO:0000313" key="3">
    <source>
        <dbReference type="EMBL" id="ANK63421.1"/>
    </source>
</evidence>
<evidence type="ECO:0000313" key="4">
    <source>
        <dbReference type="Proteomes" id="UP000078582"/>
    </source>
</evidence>